<keyword evidence="5" id="KW-0326">Glycosidase</keyword>
<keyword evidence="4" id="KW-0378">Hydrolase</keyword>
<organism evidence="11 12">
    <name type="scientific">Cymbomonas tetramitiformis</name>
    <dbReference type="NCBI Taxonomy" id="36881"/>
    <lineage>
        <taxon>Eukaryota</taxon>
        <taxon>Viridiplantae</taxon>
        <taxon>Chlorophyta</taxon>
        <taxon>Pyramimonadophyceae</taxon>
        <taxon>Pyramimonadales</taxon>
        <taxon>Pyramimonadaceae</taxon>
        <taxon>Cymbomonas</taxon>
    </lineage>
</organism>
<dbReference type="InterPro" id="IPR017853">
    <property type="entry name" value="GH"/>
</dbReference>
<dbReference type="Pfam" id="PF00128">
    <property type="entry name" value="Alpha-amylase"/>
    <property type="match status" value="1"/>
</dbReference>
<dbReference type="EC" id="3.2.1.1" evidence="3"/>
<evidence type="ECO:0000256" key="1">
    <source>
        <dbReference type="ARBA" id="ARBA00000548"/>
    </source>
</evidence>
<evidence type="ECO:0000256" key="2">
    <source>
        <dbReference type="ARBA" id="ARBA00008061"/>
    </source>
</evidence>
<dbReference type="Pfam" id="PF01471">
    <property type="entry name" value="PG_binding_1"/>
    <property type="match status" value="1"/>
</dbReference>
<dbReference type="InterPro" id="IPR006047">
    <property type="entry name" value="GH13_cat_dom"/>
</dbReference>
<dbReference type="InterPro" id="IPR036366">
    <property type="entry name" value="PGBDSf"/>
</dbReference>
<feature type="coiled-coil region" evidence="7">
    <location>
        <begin position="806"/>
        <end position="882"/>
    </location>
</feature>
<feature type="domain" description="Glycosyl hydrolase family 13 catalytic" evidence="9">
    <location>
        <begin position="1300"/>
        <end position="1630"/>
    </location>
</feature>
<dbReference type="CDD" id="cd11314">
    <property type="entry name" value="AmyAc_arch_bac_plant_AmyA"/>
    <property type="match status" value="1"/>
</dbReference>
<dbReference type="InterPro" id="IPR012850">
    <property type="entry name" value="A-amylase_bs_C"/>
</dbReference>
<keyword evidence="7" id="KW-0175">Coiled coil</keyword>
<evidence type="ECO:0000256" key="3">
    <source>
        <dbReference type="ARBA" id="ARBA00012595"/>
    </source>
</evidence>
<dbReference type="GO" id="GO:0004556">
    <property type="term" value="F:alpha-amylase activity"/>
    <property type="evidence" value="ECO:0007669"/>
    <property type="project" value="UniProtKB-EC"/>
</dbReference>
<dbReference type="Gene3D" id="1.10.101.10">
    <property type="entry name" value="PGBD-like superfamily/PGBD"/>
    <property type="match status" value="1"/>
</dbReference>
<feature type="region of interest" description="Disordered" evidence="8">
    <location>
        <begin position="228"/>
        <end position="334"/>
    </location>
</feature>
<feature type="compositionally biased region" description="Polar residues" evidence="8">
    <location>
        <begin position="248"/>
        <end position="270"/>
    </location>
</feature>
<evidence type="ECO:0000256" key="5">
    <source>
        <dbReference type="ARBA" id="ARBA00023295"/>
    </source>
</evidence>
<comment type="similarity">
    <text evidence="2">Belongs to the glycosyl hydrolase 13 family.</text>
</comment>
<dbReference type="Pfam" id="PF07821">
    <property type="entry name" value="Alpha-amyl_C2"/>
    <property type="match status" value="1"/>
</dbReference>
<feature type="region of interest" description="Disordered" evidence="8">
    <location>
        <begin position="1246"/>
        <end position="1287"/>
    </location>
</feature>
<dbReference type="GO" id="GO:0005975">
    <property type="term" value="P:carbohydrate metabolic process"/>
    <property type="evidence" value="ECO:0007669"/>
    <property type="project" value="InterPro"/>
</dbReference>
<gene>
    <name evidence="11" type="ORF">CYMTET_15352</name>
</gene>
<name>A0AAE0GE72_9CHLO</name>
<proteinExistence type="inferred from homology"/>
<dbReference type="EMBL" id="LGRX02006485">
    <property type="protein sequence ID" value="KAK3276584.1"/>
    <property type="molecule type" value="Genomic_DNA"/>
</dbReference>
<evidence type="ECO:0000256" key="4">
    <source>
        <dbReference type="ARBA" id="ARBA00022801"/>
    </source>
</evidence>
<comment type="caution">
    <text evidence="11">The sequence shown here is derived from an EMBL/GenBank/DDBJ whole genome shotgun (WGS) entry which is preliminary data.</text>
</comment>
<feature type="compositionally biased region" description="Basic residues" evidence="8">
    <location>
        <begin position="228"/>
        <end position="243"/>
    </location>
</feature>
<feature type="coiled-coil region" evidence="7">
    <location>
        <begin position="1177"/>
        <end position="1243"/>
    </location>
</feature>
<evidence type="ECO:0000256" key="7">
    <source>
        <dbReference type="SAM" id="Coils"/>
    </source>
</evidence>
<dbReference type="Gene3D" id="2.60.40.1180">
    <property type="entry name" value="Golgi alpha-mannosidase II"/>
    <property type="match status" value="1"/>
</dbReference>
<feature type="region of interest" description="Disordered" evidence="8">
    <location>
        <begin position="775"/>
        <end position="798"/>
    </location>
</feature>
<dbReference type="Proteomes" id="UP001190700">
    <property type="component" value="Unassembled WGS sequence"/>
</dbReference>
<dbReference type="PANTHER" id="PTHR43447">
    <property type="entry name" value="ALPHA-AMYLASE"/>
    <property type="match status" value="1"/>
</dbReference>
<evidence type="ECO:0000256" key="6">
    <source>
        <dbReference type="ARBA" id="ARBA00030238"/>
    </source>
</evidence>
<feature type="domain" description="Alpha-amylase C-terminal beta-sheet" evidence="10">
    <location>
        <begin position="1631"/>
        <end position="1688"/>
    </location>
</feature>
<reference evidence="11 12" key="1">
    <citation type="journal article" date="2015" name="Genome Biol. Evol.">
        <title>Comparative Genomics of a Bacterivorous Green Alga Reveals Evolutionary Causalities and Consequences of Phago-Mixotrophic Mode of Nutrition.</title>
        <authorList>
            <person name="Burns J.A."/>
            <person name="Paasch A."/>
            <person name="Narechania A."/>
            <person name="Kim E."/>
        </authorList>
    </citation>
    <scope>NUCLEOTIDE SEQUENCE [LARGE SCALE GENOMIC DNA]</scope>
    <source>
        <strain evidence="11 12">PLY_AMNH</strain>
    </source>
</reference>
<feature type="compositionally biased region" description="Pro residues" evidence="8">
    <location>
        <begin position="1258"/>
        <end position="1267"/>
    </location>
</feature>
<dbReference type="SMART" id="SM00810">
    <property type="entry name" value="Alpha-amyl_C2"/>
    <property type="match status" value="1"/>
</dbReference>
<evidence type="ECO:0000259" key="9">
    <source>
        <dbReference type="SMART" id="SM00642"/>
    </source>
</evidence>
<evidence type="ECO:0000259" key="10">
    <source>
        <dbReference type="SMART" id="SM00810"/>
    </source>
</evidence>
<dbReference type="InterPro" id="IPR013780">
    <property type="entry name" value="Glyco_hydro_b"/>
</dbReference>
<dbReference type="InterPro" id="IPR036365">
    <property type="entry name" value="PGBD-like_sf"/>
</dbReference>
<dbReference type="Gene3D" id="3.20.20.80">
    <property type="entry name" value="Glycosidases"/>
    <property type="match status" value="1"/>
</dbReference>
<dbReference type="SUPFAM" id="SSF47090">
    <property type="entry name" value="PGBD-like"/>
    <property type="match status" value="1"/>
</dbReference>
<dbReference type="SUPFAM" id="SSF51445">
    <property type="entry name" value="(Trans)glycosidases"/>
    <property type="match status" value="1"/>
</dbReference>
<dbReference type="GO" id="GO:0005509">
    <property type="term" value="F:calcium ion binding"/>
    <property type="evidence" value="ECO:0007669"/>
    <property type="project" value="InterPro"/>
</dbReference>
<feature type="compositionally biased region" description="Basic and acidic residues" evidence="8">
    <location>
        <begin position="309"/>
        <end position="321"/>
    </location>
</feature>
<comment type="catalytic activity">
    <reaction evidence="1">
        <text>Endohydrolysis of (1-&gt;4)-alpha-D-glucosidic linkages in polysaccharides containing three or more (1-&gt;4)-alpha-linked D-glucose units.</text>
        <dbReference type="EC" id="3.2.1.1"/>
    </reaction>
</comment>
<keyword evidence="12" id="KW-1185">Reference proteome</keyword>
<accession>A0AAE0GE72</accession>
<evidence type="ECO:0000313" key="12">
    <source>
        <dbReference type="Proteomes" id="UP001190700"/>
    </source>
</evidence>
<dbReference type="SUPFAM" id="SSF51011">
    <property type="entry name" value="Glycosyl hydrolase domain"/>
    <property type="match status" value="1"/>
</dbReference>
<sequence length="1689" mass="187265">MLVTNSIDYCLQRWTPPKSDARHVEKGSPFVSGSRGKTVRGVVATGLQRKTLLSRVGAPGICRNSKFVVVSASGLPSESLATSGRDLYVGLSGSDVHQLQGMLCRAGHLDTTLQNGSFCPKTHDAVCAWQLQHDLPATGFWGPMSRKVGSRELLLMDDPLASVSGHQRPIVPWKSDPKTHTNFVTTFSAPGPPRTPAKQPQTLFAGAVGVIGLGLVTKALFKAGVIGKARKGRSHRMTRRKRTPSPAPTGSRTVASTNLSEWQAATTQGQGRFIRPARSPGQAMEASGSASSRQPIVRNNIRPASFLERTSDNVNRRERNGRPSPQGVPSSSRVVNTLQSSPLTQLNPVGRTLEAHDSTFLRREMLKKELKEAKAALVIEEERRNREVTELKKVLEDSGRYSGALEDKVQELQVTVAGMPAMVEDMEELRSKLSALEINLAPVGKDPGANTRSGPPSQVEVDLIAKVADLERQVSSSTADVQEGDLRVQGQLQAMREALEKRLEAAVQPLETSRTQLTARLHQLETSSGEMASLERVVQDMLDKQSQQQDSRSPAGEEFPWQQDLRAVQAQVQTMWTQTPWRDDLVAIQSQLQELQMKSPSREDLAAVQQQLREVQAHAPWQNSLVSVQAKLRELEARTPWRDDLAAVQDEMREMKAATPWAVDLSAVQVKLQDMQAAIGGLPKQAASTMELLHALEDGLRGVDECAQSQAQALNMKLEVVEQAVHSIPQVWEEVRAVERDMSRLSGDMAALMRHRTSPDESELLSRVGAAMQNVLPPDASSEGGDGNQGDSAASAASKLEMHQIQEELRAELRGLSVEVQDLKSLAESSMVPDAPEQAALSDRMESVEQTLRQQHLLEDELAEAREKLASLETAVDALRSAPQESLEPRFQEVEQAIGQLQAHSQEDFSQRMGRVEGALVDLQFADPREDLSPRVAELERALALLGAMDMDADLVARVAEIERALSQLPVDGQSGLEPRVAEMEQALAQLHGADPLREILPRLGAVERTLVEMREADPTTATAARLEAVEKAVTQVMLADPISQLLPRLFDMEMEIKQARGELDQGLRGRLEGLEAEVRAARERPGTDTGLAARLEGIELAIQERTLGRGSEAELYRRIDELEEWQKNLGAAGGRVGERLEALEGWQVRQEQAQQTRDDEMARYVRSLEVWQGEMKAESDANTAQLQEQIRALEEAFRQSQAQAFDELSERLFTLERTVETANREIKDLERLGDKVAALEAALAAPPATKPKFQPEFQPPPPPDPQPEPEPEPEPELQPRPQMPRREGGHLWRLEEGREVLLQGFHWDSCKHDWYSIVSRSLDSVQDAGFTGVWLPPPSDSLAPQGYLPRDLYNLNTKYGSQEQLKDLLSQMHDSNLHVIADIVINHRCATTQGANGDWNRWDGVRMDWGEWAVSSGSFSGQGQPATGDDFHAAPNIDHTNERVQNDICEWLQWLRNDIGFDSLRFDFSKGYGGKFAKRYIEAAQPEFSVGEYWDTCRYNHSGLDYNQDEHRQQTVNWIDQSGGQSAAFDFTTKGILQEAAGNSEWWRLKDPQGKPPGVIGVWPSHAVTFVDNHDTGSSQAHWPFPGEHVMLGYAYILTHPGTPCVAWDHFFDWGEDIQNQIKTLVQLRKSSRISSRSKVHIEDATADQYAAIIDDRVAMKVGRGSWKPSGNWEVAACGKDYCVWTKK</sequence>
<dbReference type="SMART" id="SM00642">
    <property type="entry name" value="Aamy"/>
    <property type="match status" value="1"/>
</dbReference>
<evidence type="ECO:0000313" key="11">
    <source>
        <dbReference type="EMBL" id="KAK3276584.1"/>
    </source>
</evidence>
<evidence type="ECO:0000256" key="8">
    <source>
        <dbReference type="SAM" id="MobiDB-lite"/>
    </source>
</evidence>
<dbReference type="InterPro" id="IPR002477">
    <property type="entry name" value="Peptidoglycan-bd-like"/>
</dbReference>
<protein>
    <recommendedName>
        <fullName evidence="3">alpha-amylase</fullName>
        <ecNumber evidence="3">3.2.1.1</ecNumber>
    </recommendedName>
    <alternativeName>
        <fullName evidence="6">1,4-alpha-D-glucan glucanohydrolase</fullName>
    </alternativeName>
</protein>